<feature type="region of interest" description="Disordered" evidence="1">
    <location>
        <begin position="301"/>
        <end position="324"/>
    </location>
</feature>
<evidence type="ECO:0000313" key="3">
    <source>
        <dbReference type="EMBL" id="MBE1562427.1"/>
    </source>
</evidence>
<protein>
    <recommendedName>
        <fullName evidence="5">Linalool dehydratase/isomerase domain-containing protein</fullName>
    </recommendedName>
</protein>
<feature type="compositionally biased region" description="Basic and acidic residues" evidence="1">
    <location>
        <begin position="313"/>
        <end position="323"/>
    </location>
</feature>
<dbReference type="Proteomes" id="UP000661607">
    <property type="component" value="Unassembled WGS sequence"/>
</dbReference>
<dbReference type="InterPro" id="IPR006311">
    <property type="entry name" value="TAT_signal"/>
</dbReference>
<reference evidence="3 4" key="1">
    <citation type="submission" date="2020-10" db="EMBL/GenBank/DDBJ databases">
        <title>Sequencing the genomes of 1000 actinobacteria strains.</title>
        <authorList>
            <person name="Klenk H.-P."/>
        </authorList>
    </citation>
    <scope>NUCLEOTIDE SEQUENCE [LARGE SCALE GENOMIC DNA]</scope>
    <source>
        <strain evidence="3 4">DSM 43748</strain>
    </source>
</reference>
<organism evidence="3 4">
    <name type="scientific">Nonomuraea africana</name>
    <dbReference type="NCBI Taxonomy" id="46171"/>
    <lineage>
        <taxon>Bacteria</taxon>
        <taxon>Bacillati</taxon>
        <taxon>Actinomycetota</taxon>
        <taxon>Actinomycetes</taxon>
        <taxon>Streptosporangiales</taxon>
        <taxon>Streptosporangiaceae</taxon>
        <taxon>Nonomuraea</taxon>
    </lineage>
</organism>
<feature type="signal peptide" evidence="2">
    <location>
        <begin position="1"/>
        <end position="27"/>
    </location>
</feature>
<name>A0ABR9KK87_9ACTN</name>
<evidence type="ECO:0000313" key="4">
    <source>
        <dbReference type="Proteomes" id="UP000661607"/>
    </source>
</evidence>
<gene>
    <name evidence="3" type="ORF">H4W81_005206</name>
</gene>
<dbReference type="SUPFAM" id="SSF48208">
    <property type="entry name" value="Six-hairpin glycosidases"/>
    <property type="match status" value="1"/>
</dbReference>
<evidence type="ECO:0000256" key="1">
    <source>
        <dbReference type="SAM" id="MobiDB-lite"/>
    </source>
</evidence>
<evidence type="ECO:0008006" key="5">
    <source>
        <dbReference type="Google" id="ProtNLM"/>
    </source>
</evidence>
<sequence length="612" mass="66697">MLNRRTLLTGAGAAALFAALPPGRAEALALAPLPPGAPDRRLFAPAEQRFAPYLVTLAPLVHDMDASGFFAGGWWRNPAAPYNARVQEHAYTLAWFLSQQRAWNPYWGDPALLAALDAALGHYLGLQHADGSFPEYARGEHGLAPTGFALGYLSKTLALLRPANVLPTRQAQLSAALRGAAGWLLNPANRSAWQSRLAFANQTMAGVAGAALTLRLDPDPALQQQLTDAFARMAQTGQSPAGFFYEESGPDLNYNFEVMLPEMADAWRQSGDPHMVQMAARYTDWLGYNLLREPDGSGWLTNIASSSRTSSRSYDDTRPDPERTALNNQFVPEVPALAAFLSAREDLAAARAAWAADPTPVPVLAKQDTSPRILTHAIYGERYPLRAGKDAAIDGLPYLRSNRFEEIRSDNGQEFFFIRRPNLYLGGYFGTRRATTLTRTGLSFLWHPVAGTIIQSLNNNNHACWATVFPGQRPDANGPMPVEFLGGNPYRLRFHTPDSSVVTDVRITGGQIRRSVQAVSAATEQIPIVVHPTDQVTFTDGTAAPYGGSVTATADGLELRRGGGVVRFSWGTRRPATFGVTSVSYLRDGKRRLHVLRVPHEGAIEVTITSHF</sequence>
<proteinExistence type="predicted"/>
<feature type="chain" id="PRO_5046501455" description="Linalool dehydratase/isomerase domain-containing protein" evidence="2">
    <location>
        <begin position="28"/>
        <end position="612"/>
    </location>
</feature>
<comment type="caution">
    <text evidence="3">The sequence shown here is derived from an EMBL/GenBank/DDBJ whole genome shotgun (WGS) entry which is preliminary data.</text>
</comment>
<dbReference type="RefSeq" id="WP_192777162.1">
    <property type="nucleotide sequence ID" value="NZ_BAAASY010000002.1"/>
</dbReference>
<keyword evidence="4" id="KW-1185">Reference proteome</keyword>
<evidence type="ECO:0000256" key="2">
    <source>
        <dbReference type="SAM" id="SignalP"/>
    </source>
</evidence>
<accession>A0ABR9KK87</accession>
<dbReference type="InterPro" id="IPR008928">
    <property type="entry name" value="6-hairpin_glycosidase_sf"/>
</dbReference>
<keyword evidence="2" id="KW-0732">Signal</keyword>
<dbReference type="EMBL" id="JADBEF010000001">
    <property type="protein sequence ID" value="MBE1562427.1"/>
    <property type="molecule type" value="Genomic_DNA"/>
</dbReference>
<dbReference type="PROSITE" id="PS51318">
    <property type="entry name" value="TAT"/>
    <property type="match status" value="1"/>
</dbReference>